<dbReference type="PANTHER" id="PTHR43142:SF11">
    <property type="entry name" value="CARBOXYLIC ESTER HYDROLASE"/>
    <property type="match status" value="1"/>
</dbReference>
<dbReference type="EC" id="3.1.1.-" evidence="3"/>
<feature type="domain" description="Carboxylesterase type B" evidence="4">
    <location>
        <begin position="9"/>
        <end position="464"/>
    </location>
</feature>
<dbReference type="InterPro" id="IPR002018">
    <property type="entry name" value="CarbesteraseB"/>
</dbReference>
<protein>
    <recommendedName>
        <fullName evidence="3">Carboxylic ester hydrolase</fullName>
        <ecNumber evidence="3">3.1.1.-</ecNumber>
    </recommendedName>
</protein>
<reference evidence="5" key="1">
    <citation type="journal article" date="2020" name="Stud. Mycol.">
        <title>101 Dothideomycetes genomes: a test case for predicting lifestyles and emergence of pathogens.</title>
        <authorList>
            <person name="Haridas S."/>
            <person name="Albert R."/>
            <person name="Binder M."/>
            <person name="Bloem J."/>
            <person name="Labutti K."/>
            <person name="Salamov A."/>
            <person name="Andreopoulos B."/>
            <person name="Baker S."/>
            <person name="Barry K."/>
            <person name="Bills G."/>
            <person name="Bluhm B."/>
            <person name="Cannon C."/>
            <person name="Castanera R."/>
            <person name="Culley D."/>
            <person name="Daum C."/>
            <person name="Ezra D."/>
            <person name="Gonzalez J."/>
            <person name="Henrissat B."/>
            <person name="Kuo A."/>
            <person name="Liang C."/>
            <person name="Lipzen A."/>
            <person name="Lutzoni F."/>
            <person name="Magnuson J."/>
            <person name="Mondo S."/>
            <person name="Nolan M."/>
            <person name="Ohm R."/>
            <person name="Pangilinan J."/>
            <person name="Park H.-J."/>
            <person name="Ramirez L."/>
            <person name="Alfaro M."/>
            <person name="Sun H."/>
            <person name="Tritt A."/>
            <person name="Yoshinaga Y."/>
            <person name="Zwiers L.-H."/>
            <person name="Turgeon B."/>
            <person name="Goodwin S."/>
            <person name="Spatafora J."/>
            <person name="Crous P."/>
            <person name="Grigoriev I."/>
        </authorList>
    </citation>
    <scope>NUCLEOTIDE SEQUENCE</scope>
    <source>
        <strain evidence="5">CBS 260.36</strain>
    </source>
</reference>
<dbReference type="InterPro" id="IPR019826">
    <property type="entry name" value="Carboxylesterase_B_AS"/>
</dbReference>
<dbReference type="PROSITE" id="PS00122">
    <property type="entry name" value="CARBOXYLESTERASE_B_1"/>
    <property type="match status" value="1"/>
</dbReference>
<evidence type="ECO:0000313" key="5">
    <source>
        <dbReference type="EMBL" id="KAF2157524.1"/>
    </source>
</evidence>
<dbReference type="Proteomes" id="UP000799439">
    <property type="component" value="Unassembled WGS sequence"/>
</dbReference>
<dbReference type="Gene3D" id="3.40.50.1820">
    <property type="entry name" value="alpha/beta hydrolase"/>
    <property type="match status" value="1"/>
</dbReference>
<keyword evidence="6" id="KW-1185">Reference proteome</keyword>
<dbReference type="EMBL" id="ML996081">
    <property type="protein sequence ID" value="KAF2157524.1"/>
    <property type="molecule type" value="Genomic_DNA"/>
</dbReference>
<sequence length="527" mass="56830">MATPLDHATIGKIHGKAGDGVVHYLGVKYGVLSDRFASAELPKYAGEEIIDATKHAPAVLSPPDAVDMENKLIQLPDPHQFTERQVSDLEGLALNITVPNEATAASKYPVLAFVHGGGLMIGNSSWPIYDASRLVRRSVARRAPVVYVGINYRLAIPGFLSSSDLNATGYKANRGFRDQQLALKWLAKHIAGFGGDPANITLSGQSAGSASVTYHLQSEEPLFKRAILLSGSDLLMKASPPTDDAYDVACKALGLEGRPSDEKIKGLTTIAGLDMLGKIGRSAHTGPVVDGDLIKYTNTPDGLINGERKLPAIKWIESVMIGDCAFDGSIGILSLPPIPNGNAKRFINAANRVLTTEQAKTLVEIYSITLSTPDDQAHKNTLHFMNDIAFFAPTLAYATHFTSAGKPVHVYRFNAPNPWPGPNQGESSHILDVCYLFQNYNDALPTDAARKVAEGMADRVLAFTAGEEPFEVWRLDGGKACVFGESDIQVVSDTPEQTGRRKEFVRFADDVGFDKLDEVLVAMQKGS</sequence>
<dbReference type="SUPFAM" id="SSF53474">
    <property type="entry name" value="alpha/beta-Hydrolases"/>
    <property type="match status" value="1"/>
</dbReference>
<accession>A0A9P4J9N5</accession>
<name>A0A9P4J9N5_9PEZI</name>
<dbReference type="InterPro" id="IPR029058">
    <property type="entry name" value="AB_hydrolase_fold"/>
</dbReference>
<comment type="caution">
    <text evidence="5">The sequence shown here is derived from an EMBL/GenBank/DDBJ whole genome shotgun (WGS) entry which is preliminary data.</text>
</comment>
<proteinExistence type="inferred from homology"/>
<comment type="similarity">
    <text evidence="1 3">Belongs to the type-B carboxylesterase/lipase family.</text>
</comment>
<gene>
    <name evidence="5" type="ORF">K461DRAFT_220085</name>
</gene>
<evidence type="ECO:0000256" key="3">
    <source>
        <dbReference type="RuleBase" id="RU361235"/>
    </source>
</evidence>
<dbReference type="GO" id="GO:0016787">
    <property type="term" value="F:hydrolase activity"/>
    <property type="evidence" value="ECO:0007669"/>
    <property type="project" value="UniProtKB-KW"/>
</dbReference>
<dbReference type="Pfam" id="PF00135">
    <property type="entry name" value="COesterase"/>
    <property type="match status" value="1"/>
</dbReference>
<keyword evidence="2 3" id="KW-0378">Hydrolase</keyword>
<dbReference type="PANTHER" id="PTHR43142">
    <property type="entry name" value="CARBOXYLIC ESTER HYDROLASE"/>
    <property type="match status" value="1"/>
</dbReference>
<evidence type="ECO:0000259" key="4">
    <source>
        <dbReference type="Pfam" id="PF00135"/>
    </source>
</evidence>
<dbReference type="OrthoDB" id="6846267at2759"/>
<evidence type="ECO:0000313" key="6">
    <source>
        <dbReference type="Proteomes" id="UP000799439"/>
    </source>
</evidence>
<organism evidence="5 6">
    <name type="scientific">Myriangium duriaei CBS 260.36</name>
    <dbReference type="NCBI Taxonomy" id="1168546"/>
    <lineage>
        <taxon>Eukaryota</taxon>
        <taxon>Fungi</taxon>
        <taxon>Dikarya</taxon>
        <taxon>Ascomycota</taxon>
        <taxon>Pezizomycotina</taxon>
        <taxon>Dothideomycetes</taxon>
        <taxon>Dothideomycetidae</taxon>
        <taxon>Myriangiales</taxon>
        <taxon>Myriangiaceae</taxon>
        <taxon>Myriangium</taxon>
    </lineage>
</organism>
<evidence type="ECO:0000256" key="1">
    <source>
        <dbReference type="ARBA" id="ARBA00005964"/>
    </source>
</evidence>
<dbReference type="AlphaFoldDB" id="A0A9P4J9N5"/>
<evidence type="ECO:0000256" key="2">
    <source>
        <dbReference type="ARBA" id="ARBA00022801"/>
    </source>
</evidence>